<evidence type="ECO:0000256" key="1">
    <source>
        <dbReference type="PROSITE-ProRule" id="PRU00325"/>
    </source>
</evidence>
<comment type="caution">
    <text evidence="4">The sequence shown here is derived from an EMBL/GenBank/DDBJ whole genome shotgun (WGS) entry which is preliminary data.</text>
</comment>
<protein>
    <recommendedName>
        <fullName evidence="3">SWIM-type domain-containing protein</fullName>
    </recommendedName>
</protein>
<keyword evidence="5" id="KW-1185">Reference proteome</keyword>
<evidence type="ECO:0000256" key="2">
    <source>
        <dbReference type="SAM" id="MobiDB-lite"/>
    </source>
</evidence>
<evidence type="ECO:0000259" key="3">
    <source>
        <dbReference type="PROSITE" id="PS50966"/>
    </source>
</evidence>
<keyword evidence="1" id="KW-0479">Metal-binding</keyword>
<evidence type="ECO:0000313" key="5">
    <source>
        <dbReference type="Proteomes" id="UP001362999"/>
    </source>
</evidence>
<feature type="region of interest" description="Disordered" evidence="2">
    <location>
        <begin position="464"/>
        <end position="483"/>
    </location>
</feature>
<dbReference type="GO" id="GO:0008270">
    <property type="term" value="F:zinc ion binding"/>
    <property type="evidence" value="ECO:0007669"/>
    <property type="project" value="UniProtKB-KW"/>
</dbReference>
<dbReference type="AlphaFoldDB" id="A0AAW0CQW6"/>
<dbReference type="Proteomes" id="UP001362999">
    <property type="component" value="Unassembled WGS sequence"/>
</dbReference>
<accession>A0AAW0CQW6</accession>
<evidence type="ECO:0000313" key="4">
    <source>
        <dbReference type="EMBL" id="KAK7041054.1"/>
    </source>
</evidence>
<dbReference type="PROSITE" id="PS50966">
    <property type="entry name" value="ZF_SWIM"/>
    <property type="match status" value="1"/>
</dbReference>
<keyword evidence="1" id="KW-0862">Zinc</keyword>
<sequence>MAEHTRKCSKCRKTKEVIPQTWKATFKEGGIHLTSNCRQCLDSTSAKKREKRNNNNPEKENEADNPTEDATDASEFIGVPAMDIDAFLDALTAAGDIKLFTALVDVSALGKDSVRDAADTIADLIWEKIDYRFLYHSVYEFKRSSTARYEYTCAQNSLRQEKSQKKAGSEKQRDKAQMSTFECQGWLTIWASPDDDSEYLIRIRHQECHQKYVCIDIPDDVKQIIPSCLWKEILKSHPEPAFSQKAVYNLWAKQNQSEWRRTENELESAKILLAEFTKDSRYQLDTIPLPPDSGGCIALAFALPPLIRKWAGTIREVALDSTFNTTKAGYECFALLGEVFGSGLPVGFLFIKTSSPDPNQREQYIRRFIRRFIDHWSLEIIQSLSDKDITEINALLAELPDDIKHQVCFWHSIRIVKGRLCVLARRPAFYNVDEAFGEFDWIDRIFLPLGQTAENSAPSRPKIVINAGNRSSNTPHTLEDVSDLSSDSDAALEQLVDSLDDEEEYNEDLSAIDRIDGPASIFEAGETLESVFASGTTYVFCPAAHRAQILRIFIRHFCEHPLLPDRSGNLRTAKQIRDAAVFEMYTFCKQRGLREVWAYMWTAWYCPAKYKIMARASQPDFIGRWRTTMSVENFWRNLKHGTLHHLLHPRLDQLVYLIATEVLPSFEAKMQLFDPNYRQGRGKALTPFQKQFKKGWKKLESRPLGDREYQTNISRWTCSCGQQKYNALLLCKHLVQAVHPPNAAFFREVVRRRTIPFYHHPLLKPKDGSVVDPIENLSISDGDAVEPTTGADAAAALRGVLAQGDHCVRLYCRRRLQFWRYREYEQSLSALFLAGSS</sequence>
<name>A0AAW0CQW6_9AGAR</name>
<reference evidence="4 5" key="1">
    <citation type="journal article" date="2024" name="J Genomics">
        <title>Draft genome sequencing and assembly of Favolaschia claudopus CIRM-BRFM 2984 isolated from oak limbs.</title>
        <authorList>
            <person name="Navarro D."/>
            <person name="Drula E."/>
            <person name="Chaduli D."/>
            <person name="Cazenave R."/>
            <person name="Ahrendt S."/>
            <person name="Wang J."/>
            <person name="Lipzen A."/>
            <person name="Daum C."/>
            <person name="Barry K."/>
            <person name="Grigoriev I.V."/>
            <person name="Favel A."/>
            <person name="Rosso M.N."/>
            <person name="Martin F."/>
        </authorList>
    </citation>
    <scope>NUCLEOTIDE SEQUENCE [LARGE SCALE GENOMIC DNA]</scope>
    <source>
        <strain evidence="4 5">CIRM-BRFM 2984</strain>
    </source>
</reference>
<proteinExistence type="predicted"/>
<feature type="domain" description="SWIM-type" evidence="3">
    <location>
        <begin position="709"/>
        <end position="742"/>
    </location>
</feature>
<dbReference type="EMBL" id="JAWWNJ010000014">
    <property type="protein sequence ID" value="KAK7041054.1"/>
    <property type="molecule type" value="Genomic_DNA"/>
</dbReference>
<gene>
    <name evidence="4" type="ORF">R3P38DRAFT_3453094</name>
</gene>
<keyword evidence="1" id="KW-0863">Zinc-finger</keyword>
<organism evidence="4 5">
    <name type="scientific">Favolaschia claudopus</name>
    <dbReference type="NCBI Taxonomy" id="2862362"/>
    <lineage>
        <taxon>Eukaryota</taxon>
        <taxon>Fungi</taxon>
        <taxon>Dikarya</taxon>
        <taxon>Basidiomycota</taxon>
        <taxon>Agaricomycotina</taxon>
        <taxon>Agaricomycetes</taxon>
        <taxon>Agaricomycetidae</taxon>
        <taxon>Agaricales</taxon>
        <taxon>Marasmiineae</taxon>
        <taxon>Mycenaceae</taxon>
        <taxon>Favolaschia</taxon>
    </lineage>
</organism>
<feature type="region of interest" description="Disordered" evidence="2">
    <location>
        <begin position="44"/>
        <end position="70"/>
    </location>
</feature>
<dbReference type="InterPro" id="IPR007527">
    <property type="entry name" value="Znf_SWIM"/>
</dbReference>